<sequence>NYLHYNLYDQAEKLRSKAPQFEAHSNQQLGKIRTIQLEYTDAKESLIMQAARKAPVAAQGFRIQCNKWAIIVCLLLGEIPERTICVQKGMKICLSLTPNMILCFQGLLTLIGGDYGVGKSTLLLQTLFVAAIRGVQNN</sequence>
<evidence type="ECO:0000259" key="1">
    <source>
        <dbReference type="Pfam" id="PF25573"/>
    </source>
</evidence>
<dbReference type="PANTHER" id="PTHR10758:SF2">
    <property type="entry name" value="26S PROTEASOME NON-ATPASE REGULATORY SUBUNIT 3"/>
    <property type="match status" value="1"/>
</dbReference>
<proteinExistence type="predicted"/>
<feature type="domain" description="26S proteasome non-ATPase regulatory subunit 3 N-terminal TPR repeats" evidence="1">
    <location>
        <begin position="1"/>
        <end position="95"/>
    </location>
</feature>
<dbReference type="GO" id="GO:0008541">
    <property type="term" value="C:proteasome regulatory particle, lid subcomplex"/>
    <property type="evidence" value="ECO:0007669"/>
    <property type="project" value="TreeGrafter"/>
</dbReference>
<keyword evidence="2" id="KW-0647">Proteasome</keyword>
<evidence type="ECO:0000313" key="2">
    <source>
        <dbReference type="EMBL" id="PNX54924.1"/>
    </source>
</evidence>
<dbReference type="GO" id="GO:0006511">
    <property type="term" value="P:ubiquitin-dependent protein catabolic process"/>
    <property type="evidence" value="ECO:0007669"/>
    <property type="project" value="TreeGrafter"/>
</dbReference>
<dbReference type="Pfam" id="PF25573">
    <property type="entry name" value="TPR_PSMD3_N"/>
    <property type="match status" value="1"/>
</dbReference>
<name>A0A2K3JLN0_TRIPR</name>
<evidence type="ECO:0000313" key="3">
    <source>
        <dbReference type="Proteomes" id="UP000236291"/>
    </source>
</evidence>
<dbReference type="EMBL" id="ASHM01069603">
    <property type="protein sequence ID" value="PNX54924.1"/>
    <property type="molecule type" value="Genomic_DNA"/>
</dbReference>
<comment type="caution">
    <text evidence="2">The sequence shown here is derived from an EMBL/GenBank/DDBJ whole genome shotgun (WGS) entry which is preliminary data.</text>
</comment>
<dbReference type="PANTHER" id="PTHR10758">
    <property type="entry name" value="26S PROTEASOME NON-ATPASE REGULATORY SUBUNIT 3/COP9 SIGNALOSOME COMPLEX SUBUNIT 3"/>
    <property type="match status" value="1"/>
</dbReference>
<organism evidence="2 3">
    <name type="scientific">Trifolium pratense</name>
    <name type="common">Red clover</name>
    <dbReference type="NCBI Taxonomy" id="57577"/>
    <lineage>
        <taxon>Eukaryota</taxon>
        <taxon>Viridiplantae</taxon>
        <taxon>Streptophyta</taxon>
        <taxon>Embryophyta</taxon>
        <taxon>Tracheophyta</taxon>
        <taxon>Spermatophyta</taxon>
        <taxon>Magnoliopsida</taxon>
        <taxon>eudicotyledons</taxon>
        <taxon>Gunneridae</taxon>
        <taxon>Pentapetalae</taxon>
        <taxon>rosids</taxon>
        <taxon>fabids</taxon>
        <taxon>Fabales</taxon>
        <taxon>Fabaceae</taxon>
        <taxon>Papilionoideae</taxon>
        <taxon>50 kb inversion clade</taxon>
        <taxon>NPAAA clade</taxon>
        <taxon>Hologalegina</taxon>
        <taxon>IRL clade</taxon>
        <taxon>Trifolieae</taxon>
        <taxon>Trifolium</taxon>
    </lineage>
</organism>
<gene>
    <name evidence="2" type="ORF">L195_g048547</name>
</gene>
<feature type="non-terminal residue" evidence="2">
    <location>
        <position position="1"/>
    </location>
</feature>
<dbReference type="AlphaFoldDB" id="A0A2K3JLN0"/>
<dbReference type="Proteomes" id="UP000236291">
    <property type="component" value="Unassembled WGS sequence"/>
</dbReference>
<reference evidence="2 3" key="2">
    <citation type="journal article" date="2017" name="Front. Plant Sci.">
        <title>Gene Classification and Mining of Molecular Markers Useful in Red Clover (Trifolium pratense) Breeding.</title>
        <authorList>
            <person name="Istvanek J."/>
            <person name="Dluhosova J."/>
            <person name="Dluhos P."/>
            <person name="Patkova L."/>
            <person name="Nedelnik J."/>
            <person name="Repkova J."/>
        </authorList>
    </citation>
    <scope>NUCLEOTIDE SEQUENCE [LARGE SCALE GENOMIC DNA]</scope>
    <source>
        <strain evidence="3">cv. Tatra</strain>
        <tissue evidence="2">Young leaves</tissue>
    </source>
</reference>
<accession>A0A2K3JLN0</accession>
<protein>
    <submittedName>
        <fullName evidence="2">Putative 26S proteasome non-ATPase regulatory subunit 3-like protein</fullName>
    </submittedName>
</protein>
<dbReference type="InterPro" id="IPR057985">
    <property type="entry name" value="TPR_PSMD3_N"/>
</dbReference>
<dbReference type="STRING" id="57577.A0A2K3JLN0"/>
<reference evidence="2 3" key="1">
    <citation type="journal article" date="2014" name="Am. J. Bot.">
        <title>Genome assembly and annotation for red clover (Trifolium pratense; Fabaceae).</title>
        <authorList>
            <person name="Istvanek J."/>
            <person name="Jaros M."/>
            <person name="Krenek A."/>
            <person name="Repkova J."/>
        </authorList>
    </citation>
    <scope>NUCLEOTIDE SEQUENCE [LARGE SCALE GENOMIC DNA]</scope>
    <source>
        <strain evidence="3">cv. Tatra</strain>
        <tissue evidence="2">Young leaves</tissue>
    </source>
</reference>
<dbReference type="InterPro" id="IPR050756">
    <property type="entry name" value="CSN3"/>
</dbReference>